<feature type="region of interest" description="Disordered" evidence="6">
    <location>
        <begin position="1"/>
        <end position="22"/>
    </location>
</feature>
<comment type="subcellular location">
    <subcellularLocation>
        <location evidence="1">Cell membrane</location>
        <topology evidence="1">Multi-pass membrane protein</topology>
    </subcellularLocation>
</comment>
<dbReference type="InterPro" id="IPR010432">
    <property type="entry name" value="RDD"/>
</dbReference>
<dbReference type="RefSeq" id="WP_125056071.1">
    <property type="nucleotide sequence ID" value="NZ_BHZD01000001.1"/>
</dbReference>
<feature type="transmembrane region" description="Helical" evidence="7">
    <location>
        <begin position="388"/>
        <end position="410"/>
    </location>
</feature>
<feature type="compositionally biased region" description="Pro residues" evidence="6">
    <location>
        <begin position="326"/>
        <end position="342"/>
    </location>
</feature>
<feature type="compositionally biased region" description="Pro residues" evidence="6">
    <location>
        <begin position="262"/>
        <end position="277"/>
    </location>
</feature>
<protein>
    <submittedName>
        <fullName evidence="10">RDD family protein</fullName>
    </submittedName>
</protein>
<dbReference type="Pfam" id="PF06271">
    <property type="entry name" value="RDD"/>
    <property type="match status" value="1"/>
</dbReference>
<feature type="compositionally biased region" description="Low complexity" evidence="6">
    <location>
        <begin position="278"/>
        <end position="300"/>
    </location>
</feature>
<evidence type="ECO:0000313" key="11">
    <source>
        <dbReference type="Proteomes" id="UP000286746"/>
    </source>
</evidence>
<evidence type="ECO:0000256" key="7">
    <source>
        <dbReference type="SAM" id="Phobius"/>
    </source>
</evidence>
<feature type="domain" description="DUF2510" evidence="9">
    <location>
        <begin position="15"/>
        <end position="46"/>
    </location>
</feature>
<name>A0A401W853_STREY</name>
<organism evidence="10 11">
    <name type="scientific">Streptomyces paromomycinus</name>
    <name type="common">Streptomyces rimosus subsp. paromomycinus</name>
    <dbReference type="NCBI Taxonomy" id="92743"/>
    <lineage>
        <taxon>Bacteria</taxon>
        <taxon>Bacillati</taxon>
        <taxon>Actinomycetota</taxon>
        <taxon>Actinomycetes</taxon>
        <taxon>Kitasatosporales</taxon>
        <taxon>Streptomycetaceae</taxon>
        <taxon>Streptomyces</taxon>
    </lineage>
</organism>
<gene>
    <name evidence="10" type="ORF">GKJPGBOP_05239</name>
</gene>
<accession>A0A401W853</accession>
<dbReference type="Proteomes" id="UP000286746">
    <property type="component" value="Unassembled WGS sequence"/>
</dbReference>
<feature type="region of interest" description="Disordered" evidence="6">
    <location>
        <begin position="34"/>
        <end position="371"/>
    </location>
</feature>
<keyword evidence="11" id="KW-1185">Reference proteome</keyword>
<evidence type="ECO:0000256" key="6">
    <source>
        <dbReference type="SAM" id="MobiDB-lite"/>
    </source>
</evidence>
<keyword evidence="3 7" id="KW-0812">Transmembrane</keyword>
<dbReference type="PANTHER" id="PTHR36115:SF4">
    <property type="entry name" value="MEMBRANE PROTEIN"/>
    <property type="match status" value="1"/>
</dbReference>
<dbReference type="GO" id="GO:0005886">
    <property type="term" value="C:plasma membrane"/>
    <property type="evidence" value="ECO:0007669"/>
    <property type="project" value="UniProtKB-SubCell"/>
</dbReference>
<dbReference type="EMBL" id="BHZD01000001">
    <property type="protein sequence ID" value="GCD45509.1"/>
    <property type="molecule type" value="Genomic_DNA"/>
</dbReference>
<dbReference type="InterPro" id="IPR018929">
    <property type="entry name" value="DUF2510"/>
</dbReference>
<dbReference type="Pfam" id="PF10708">
    <property type="entry name" value="DUF2510"/>
    <property type="match status" value="1"/>
</dbReference>
<evidence type="ECO:0000256" key="1">
    <source>
        <dbReference type="ARBA" id="ARBA00004651"/>
    </source>
</evidence>
<evidence type="ECO:0000256" key="4">
    <source>
        <dbReference type="ARBA" id="ARBA00022989"/>
    </source>
</evidence>
<feature type="transmembrane region" description="Helical" evidence="7">
    <location>
        <begin position="431"/>
        <end position="458"/>
    </location>
</feature>
<feature type="transmembrane region" description="Helical" evidence="7">
    <location>
        <begin position="497"/>
        <end position="518"/>
    </location>
</feature>
<feature type="compositionally biased region" description="Basic and acidic residues" evidence="6">
    <location>
        <begin position="161"/>
        <end position="173"/>
    </location>
</feature>
<evidence type="ECO:0000259" key="9">
    <source>
        <dbReference type="Pfam" id="PF10708"/>
    </source>
</evidence>
<evidence type="ECO:0000313" key="10">
    <source>
        <dbReference type="EMBL" id="GCD45509.1"/>
    </source>
</evidence>
<feature type="compositionally biased region" description="Pro residues" evidence="6">
    <location>
        <begin position="51"/>
        <end position="68"/>
    </location>
</feature>
<feature type="compositionally biased region" description="Low complexity" evidence="6">
    <location>
        <begin position="1"/>
        <end position="15"/>
    </location>
</feature>
<keyword evidence="5 7" id="KW-0472">Membrane</keyword>
<sequence length="538" mass="54857">MSAPSSGSAGGSPTPGFYPDPSIPGYIRYWNGAAWVPGTSRPAPAEGEALPAPPPGAVPAPASAPAPTPAVEETGPVFLDEEEEPGRLTGAGSGAPASAWQADTARQGGFGGEQDRRIAWGAPEEGQAGLPQQRDEAAAAPGTAASGEQPPRTDGTVTIRAVRDEGAPGRDRGTTTIRAVRPDGPQGGKSDTMSIRMAPQAGGAPASPLPGAAAPQPLPSTGAHQPPTSSGPQQAAAQPAPGVRAPAAQGPAQQAPQGPVQPQSPPQPQSGPGPAVPPVQHQPFPTQQPQHPQMPQQSPAPHAPPHQPTSRSAPGPTSGPAAAPAPQTPGPAAAPQPAPQDRPAPFAGFPPQQDGAAEGVVPWKPPTTDPFLAAAQEQGRPAPLGRRFAARLLDTLVLAVLTGAAAVPLWGPATDHIDAKVEAAKQSGREVTVYLLDGTTGPYLAIVLAVLLIGGGLYEVLPTVKWGHTLGKKVCGVKVLDIESHDTPPLASVIKRWLVYGVLGVLAVGVVNAVWCLFDRPWRQCWHDKIARTFVAEK</sequence>
<feature type="compositionally biased region" description="Low complexity" evidence="6">
    <location>
        <begin position="308"/>
        <end position="325"/>
    </location>
</feature>
<keyword evidence="2" id="KW-1003">Cell membrane</keyword>
<dbReference type="AlphaFoldDB" id="A0A401W853"/>
<evidence type="ECO:0000256" key="5">
    <source>
        <dbReference type="ARBA" id="ARBA00023136"/>
    </source>
</evidence>
<comment type="caution">
    <text evidence="10">The sequence shown here is derived from an EMBL/GenBank/DDBJ whole genome shotgun (WGS) entry which is preliminary data.</text>
</comment>
<evidence type="ECO:0000256" key="3">
    <source>
        <dbReference type="ARBA" id="ARBA00022692"/>
    </source>
</evidence>
<keyword evidence="4 7" id="KW-1133">Transmembrane helix</keyword>
<feature type="compositionally biased region" description="Low complexity" evidence="6">
    <location>
        <begin position="225"/>
        <end position="261"/>
    </location>
</feature>
<reference evidence="10 11" key="1">
    <citation type="submission" date="2018-11" db="EMBL/GenBank/DDBJ databases">
        <title>Whole genome sequence of Streptomyces paromomycinus NBRC 15454(T).</title>
        <authorList>
            <person name="Komaki H."/>
            <person name="Tamura T."/>
        </authorList>
    </citation>
    <scope>NUCLEOTIDE SEQUENCE [LARGE SCALE GENOMIC DNA]</scope>
    <source>
        <strain evidence="10 11">NBRC 15454</strain>
    </source>
</reference>
<dbReference type="PANTHER" id="PTHR36115">
    <property type="entry name" value="PROLINE-RICH ANTIGEN HOMOLOG-RELATED"/>
    <property type="match status" value="1"/>
</dbReference>
<evidence type="ECO:0000256" key="2">
    <source>
        <dbReference type="ARBA" id="ARBA00022475"/>
    </source>
</evidence>
<dbReference type="InterPro" id="IPR051791">
    <property type="entry name" value="Pra-immunoreactive"/>
</dbReference>
<feature type="domain" description="RDD" evidence="8">
    <location>
        <begin position="382"/>
        <end position="531"/>
    </location>
</feature>
<feature type="compositionally biased region" description="Low complexity" evidence="6">
    <location>
        <begin position="198"/>
        <end position="215"/>
    </location>
</feature>
<proteinExistence type="predicted"/>
<evidence type="ECO:0000259" key="8">
    <source>
        <dbReference type="Pfam" id="PF06271"/>
    </source>
</evidence>